<dbReference type="GO" id="GO:0003677">
    <property type="term" value="F:DNA binding"/>
    <property type="evidence" value="ECO:0007669"/>
    <property type="project" value="InterPro"/>
</dbReference>
<dbReference type="AlphaFoldDB" id="A0A097GZZ9"/>
<dbReference type="Gene3D" id="3.40.50.300">
    <property type="entry name" value="P-loop containing nucleotide triphosphate hydrolases"/>
    <property type="match status" value="1"/>
</dbReference>
<dbReference type="Pfam" id="PF04851">
    <property type="entry name" value="ResIII"/>
    <property type="match status" value="1"/>
</dbReference>
<dbReference type="SUPFAM" id="SSF52540">
    <property type="entry name" value="P-loop containing nucleoside triphosphate hydrolases"/>
    <property type="match status" value="1"/>
</dbReference>
<dbReference type="PANTHER" id="PTHR47396:SF1">
    <property type="entry name" value="ATP-DEPENDENT HELICASE IRC3-RELATED"/>
    <property type="match status" value="1"/>
</dbReference>
<proteinExistence type="predicted"/>
<dbReference type="InterPro" id="IPR006935">
    <property type="entry name" value="Helicase/UvrB_N"/>
</dbReference>
<gene>
    <name evidence="1" type="ORF">pHNFP460_030</name>
</gene>
<dbReference type="RefSeq" id="WP_023281054.1">
    <property type="nucleotide sequence ID" value="NZ_AP018572.1"/>
</dbReference>
<dbReference type="SMART" id="SM00487">
    <property type="entry name" value="DEXDc"/>
    <property type="match status" value="1"/>
</dbReference>
<dbReference type="GO" id="GO:0005524">
    <property type="term" value="F:ATP binding"/>
    <property type="evidence" value="ECO:0007669"/>
    <property type="project" value="InterPro"/>
</dbReference>
<dbReference type="PANTHER" id="PTHR47396">
    <property type="entry name" value="TYPE I RESTRICTION ENZYME ECOKI R PROTEIN"/>
    <property type="match status" value="1"/>
</dbReference>
<dbReference type="InterPro" id="IPR050742">
    <property type="entry name" value="Helicase_Restrict-Modif_Enz"/>
</dbReference>
<dbReference type="InterPro" id="IPR014001">
    <property type="entry name" value="Helicase_ATP-bd"/>
</dbReference>
<name>A0A097GZZ9_ECOLX</name>
<reference evidence="1" key="1">
    <citation type="submission" date="2013-12" db="EMBL/GenBank/DDBJ databases">
        <title>complete sequence of plasmid pHNFP460-1.</title>
        <authorList>
            <person name="Liu J."/>
            <person name="He D."/>
            <person name="Lv L."/>
            <person name="Yang X."/>
        </authorList>
    </citation>
    <scope>NUCLEOTIDE SEQUENCE</scope>
    <source>
        <strain evidence="1">FP460</strain>
        <plasmid evidence="1">pHNFP460-1</plasmid>
    </source>
</reference>
<dbReference type="PROSITE" id="PS51192">
    <property type="entry name" value="HELICASE_ATP_BIND_1"/>
    <property type="match status" value="1"/>
</dbReference>
<sequence>MAKKPTSAGSEKLLFNKLKQFDEPGLFHDNYQTPDYIQANLKDALRPYQHGALRYLHYTQRKREEALLHYRHLLFHMATGAGKTMVMAGTILYLFKEYGYQNFIFFVHTDAIIQKTRENLLNPQSPKYLFSQELEIDGEKITIAPVETFPSVPERNTIYLKLSTIHKMHDELNSYRENSITYEDLKEIPLVLLGDEAHHFNAGTKARGKSKTSPENEEQTWERTIENILDLRPDNRLFEFTATIDLANKDIGQKYRDKVVYQYDLKQFMSDGYSKKVMLLEANQNDGDKMLDAVLLSQYRKLTAADNGITGFKPVILFKSNKIAISKAKQEEFSQLIAAMTPESVRRHLANKRVQLSSDTSIWHKVIQRYADSDLVTVIQQIQEDFNDFNLLNVNKSDLLEENPVLLNTLENIDNPVRAVFAVAKVNEGWDVLNLYDIVRISEQASSSKTGTDSEAQLIGRGARYYPFVYDGKRSFTRRFDNSAKDLSVLEQLHYHTINEPAYIKTLHASLEQADIDVHQDGSGTIEHARLKEDFKKSTVYQTGKLYFNKVEEIESSSRRWETYSLETRFEIPYQTAGEESLDNLTGATAVITKPEPLVLDERFYRKAMQRISFYALDNLQRFFPKLTGIREFIRSDAYLGKLKITVTVPQSLDFSSVPAKEKLHLLETVLLRISENIRRNDQKVKGTYRFISQPVKEVIKDYSLHIDPSVVINQKITTAPTIGKKWYVYDNAILNQLEHRLVKTLEAFMPKLKARYDDIYVLRNDEQSTRFKLTEFGGVRGFMPDFIMILTRHSDNTYWQVFLEPKGDDRLLDDAWKEQMLETLNDRERIVIDENEDVRLVGIKFFANSQMDAFVSDMQNRLNEGESLETASFSLPL</sequence>
<dbReference type="CDD" id="cd18785">
    <property type="entry name" value="SF2_C"/>
    <property type="match status" value="1"/>
</dbReference>
<dbReference type="GO" id="GO:0016787">
    <property type="term" value="F:hydrolase activity"/>
    <property type="evidence" value="ECO:0007669"/>
    <property type="project" value="InterPro"/>
</dbReference>
<geneLocation type="plasmid" evidence="1">
    <name>pHNFP460-1</name>
</geneLocation>
<dbReference type="REBASE" id="97953">
    <property type="entry name" value="Eco460ORF31P"/>
</dbReference>
<dbReference type="EMBL" id="KJ020575">
    <property type="protein sequence ID" value="AIT41476.1"/>
    <property type="molecule type" value="Genomic_DNA"/>
</dbReference>
<accession>A0A097GZZ9</accession>
<dbReference type="InterPro" id="IPR027417">
    <property type="entry name" value="P-loop_NTPase"/>
</dbReference>
<protein>
    <submittedName>
        <fullName evidence="1">DNA restriction subunit (Type III restriction and modification system), similar to LlaFI</fullName>
    </submittedName>
</protein>
<evidence type="ECO:0000313" key="1">
    <source>
        <dbReference type="EMBL" id="AIT41476.1"/>
    </source>
</evidence>
<dbReference type="PATRIC" id="fig|562.7061.peg.26"/>
<dbReference type="GO" id="GO:0005829">
    <property type="term" value="C:cytosol"/>
    <property type="evidence" value="ECO:0007669"/>
    <property type="project" value="TreeGrafter"/>
</dbReference>
<organism evidence="1">
    <name type="scientific">Escherichia coli</name>
    <dbReference type="NCBI Taxonomy" id="562"/>
    <lineage>
        <taxon>Bacteria</taxon>
        <taxon>Pseudomonadati</taxon>
        <taxon>Pseudomonadota</taxon>
        <taxon>Gammaproteobacteria</taxon>
        <taxon>Enterobacterales</taxon>
        <taxon>Enterobacteriaceae</taxon>
        <taxon>Escherichia</taxon>
    </lineage>
</organism>
<keyword evidence="1" id="KW-0614">Plasmid</keyword>